<dbReference type="GO" id="GO:0005634">
    <property type="term" value="C:nucleus"/>
    <property type="evidence" value="ECO:0007669"/>
    <property type="project" value="TreeGrafter"/>
</dbReference>
<evidence type="ECO:0000256" key="1">
    <source>
        <dbReference type="ARBA" id="ARBA00021994"/>
    </source>
</evidence>
<evidence type="ECO:0000256" key="3">
    <source>
        <dbReference type="SAM" id="MobiDB-lite"/>
    </source>
</evidence>
<feature type="compositionally biased region" description="Basic residues" evidence="3">
    <location>
        <begin position="39"/>
        <end position="48"/>
    </location>
</feature>
<feature type="compositionally biased region" description="Polar residues" evidence="3">
    <location>
        <begin position="1"/>
        <end position="18"/>
    </location>
</feature>
<dbReference type="PANTHER" id="PTHR20835">
    <property type="entry name" value="E3 UBIQUITIN-PROTEIN LIGASE PPP1R11-RELATED"/>
    <property type="match status" value="1"/>
</dbReference>
<name>A0AAE1G617_PETCI</name>
<dbReference type="Proteomes" id="UP001286313">
    <property type="component" value="Unassembled WGS sequence"/>
</dbReference>
<sequence>MATSIPNPVPGSSSTTTVIEPDAPNLAAEEQVSSGVVRLKLHKPRQKKVSWTNDTVDNENMGKKKSKCCCVYVKPHEINDSSSDTDDDECEHCSGHVEKKKKKKKYPQPTNPEESKDPKETGDGK</sequence>
<feature type="region of interest" description="Disordered" evidence="3">
    <location>
        <begin position="1"/>
        <end position="62"/>
    </location>
</feature>
<feature type="region of interest" description="Disordered" evidence="3">
    <location>
        <begin position="77"/>
        <end position="125"/>
    </location>
</feature>
<accession>A0AAE1G617</accession>
<dbReference type="GO" id="GO:0004865">
    <property type="term" value="F:protein serine/threonine phosphatase inhibitor activity"/>
    <property type="evidence" value="ECO:0007669"/>
    <property type="project" value="InterPro"/>
</dbReference>
<evidence type="ECO:0000256" key="2">
    <source>
        <dbReference type="ARBA" id="ARBA00031039"/>
    </source>
</evidence>
<dbReference type="EMBL" id="JAWQEG010000673">
    <property type="protein sequence ID" value="KAK3886740.1"/>
    <property type="molecule type" value="Genomic_DNA"/>
</dbReference>
<dbReference type="GO" id="GO:0008157">
    <property type="term" value="F:protein phosphatase 1 binding"/>
    <property type="evidence" value="ECO:0007669"/>
    <property type="project" value="TreeGrafter"/>
</dbReference>
<keyword evidence="5" id="KW-1185">Reference proteome</keyword>
<dbReference type="AlphaFoldDB" id="A0AAE1G617"/>
<dbReference type="PANTHER" id="PTHR20835:SF0">
    <property type="entry name" value="E3 UBIQUITIN-PROTEIN LIGASE PPP1R11"/>
    <property type="match status" value="1"/>
</dbReference>
<comment type="caution">
    <text evidence="4">The sequence shown here is derived from an EMBL/GenBank/DDBJ whole genome shotgun (WGS) entry which is preliminary data.</text>
</comment>
<reference evidence="4" key="1">
    <citation type="submission" date="2023-10" db="EMBL/GenBank/DDBJ databases">
        <title>Genome assemblies of two species of porcelain crab, Petrolisthes cinctipes and Petrolisthes manimaculis (Anomura: Porcellanidae).</title>
        <authorList>
            <person name="Angst P."/>
        </authorList>
    </citation>
    <scope>NUCLEOTIDE SEQUENCE</scope>
    <source>
        <strain evidence="4">PB745_01</strain>
        <tissue evidence="4">Gill</tissue>
    </source>
</reference>
<proteinExistence type="predicted"/>
<organism evidence="4 5">
    <name type="scientific">Petrolisthes cinctipes</name>
    <name type="common">Flat porcelain crab</name>
    <dbReference type="NCBI Taxonomy" id="88211"/>
    <lineage>
        <taxon>Eukaryota</taxon>
        <taxon>Metazoa</taxon>
        <taxon>Ecdysozoa</taxon>
        <taxon>Arthropoda</taxon>
        <taxon>Crustacea</taxon>
        <taxon>Multicrustacea</taxon>
        <taxon>Malacostraca</taxon>
        <taxon>Eumalacostraca</taxon>
        <taxon>Eucarida</taxon>
        <taxon>Decapoda</taxon>
        <taxon>Pleocyemata</taxon>
        <taxon>Anomura</taxon>
        <taxon>Galatheoidea</taxon>
        <taxon>Porcellanidae</taxon>
        <taxon>Petrolisthes</taxon>
    </lineage>
</organism>
<evidence type="ECO:0000313" key="4">
    <source>
        <dbReference type="EMBL" id="KAK3886740.1"/>
    </source>
</evidence>
<dbReference type="Pfam" id="PF07491">
    <property type="entry name" value="PPI_Ypi1"/>
    <property type="match status" value="1"/>
</dbReference>
<feature type="compositionally biased region" description="Basic and acidic residues" evidence="3">
    <location>
        <begin position="113"/>
        <end position="125"/>
    </location>
</feature>
<protein>
    <recommendedName>
        <fullName evidence="1">E3 ubiquitin-protein ligase PPP1R11</fullName>
    </recommendedName>
    <alternativeName>
        <fullName evidence="2">Protein phosphatase 1 regulatory subunit 11</fullName>
    </alternativeName>
</protein>
<evidence type="ECO:0000313" key="5">
    <source>
        <dbReference type="Proteomes" id="UP001286313"/>
    </source>
</evidence>
<dbReference type="InterPro" id="IPR011107">
    <property type="entry name" value="PPI_Ypi1"/>
</dbReference>
<gene>
    <name evidence="4" type="ORF">Pcinc_009118</name>
</gene>